<dbReference type="GO" id="GO:0016192">
    <property type="term" value="P:vesicle-mediated transport"/>
    <property type="evidence" value="ECO:0007669"/>
    <property type="project" value="UniProtKB-KW"/>
</dbReference>
<feature type="transmembrane region" description="Helical" evidence="12">
    <location>
        <begin position="201"/>
        <end position="222"/>
    </location>
</feature>
<comment type="subcellular location">
    <subcellularLocation>
        <location evidence="1">Endoplasmic reticulum membrane</location>
        <topology evidence="1">Multi-pass membrane protein</topology>
    </subcellularLocation>
</comment>
<feature type="transmembrane region" description="Helical" evidence="12">
    <location>
        <begin position="77"/>
        <end position="97"/>
    </location>
</feature>
<feature type="transmembrane region" description="Helical" evidence="12">
    <location>
        <begin position="140"/>
        <end position="159"/>
    </location>
</feature>
<comment type="similarity">
    <text evidence="2">Belongs to the ERD2 family.</text>
</comment>
<proteinExistence type="inferred from homology"/>
<dbReference type="KEGG" id="psco:LY89DRAFT_605104"/>
<evidence type="ECO:0000256" key="3">
    <source>
        <dbReference type="ARBA" id="ARBA00022448"/>
    </source>
</evidence>
<protein>
    <submittedName>
        <fullName evidence="13">ER lumen protein retention receptor</fullName>
    </submittedName>
</protein>
<dbReference type="InParanoid" id="A0A194XWQ5"/>
<dbReference type="GO" id="GO:0046923">
    <property type="term" value="F:ER retention sequence binding"/>
    <property type="evidence" value="ECO:0007669"/>
    <property type="project" value="InterPro"/>
</dbReference>
<name>A0A194XWQ5_MOLSC</name>
<feature type="compositionally biased region" description="Acidic residues" evidence="11">
    <location>
        <begin position="342"/>
        <end position="351"/>
    </location>
</feature>
<dbReference type="GO" id="GO:0006621">
    <property type="term" value="P:protein retention in ER lumen"/>
    <property type="evidence" value="ECO:0007669"/>
    <property type="project" value="InterPro"/>
</dbReference>
<evidence type="ECO:0000256" key="1">
    <source>
        <dbReference type="ARBA" id="ARBA00004477"/>
    </source>
</evidence>
<keyword evidence="14" id="KW-1185">Reference proteome</keyword>
<keyword evidence="9 12" id="KW-0472">Membrane</keyword>
<feature type="compositionally biased region" description="Basic and acidic residues" evidence="11">
    <location>
        <begin position="321"/>
        <end position="341"/>
    </location>
</feature>
<gene>
    <name evidence="13" type="ORF">LY89DRAFT_605104</name>
</gene>
<evidence type="ECO:0000256" key="9">
    <source>
        <dbReference type="ARBA" id="ARBA00023136"/>
    </source>
</evidence>
<evidence type="ECO:0000256" key="11">
    <source>
        <dbReference type="SAM" id="MobiDB-lite"/>
    </source>
</evidence>
<keyword evidence="3" id="KW-0813">Transport</keyword>
<accession>A0A194XWQ5</accession>
<dbReference type="GO" id="GO:0005789">
    <property type="term" value="C:endoplasmic reticulum membrane"/>
    <property type="evidence" value="ECO:0007669"/>
    <property type="project" value="UniProtKB-SubCell"/>
</dbReference>
<dbReference type="InterPro" id="IPR000133">
    <property type="entry name" value="ER_ret_rcpt"/>
</dbReference>
<dbReference type="Proteomes" id="UP000070700">
    <property type="component" value="Unassembled WGS sequence"/>
</dbReference>
<feature type="transmembrane region" description="Helical" evidence="12">
    <location>
        <begin position="171"/>
        <end position="189"/>
    </location>
</feature>
<dbReference type="GO" id="GO:0015031">
    <property type="term" value="P:protein transport"/>
    <property type="evidence" value="ECO:0007669"/>
    <property type="project" value="UniProtKB-KW"/>
</dbReference>
<evidence type="ECO:0000313" key="14">
    <source>
        <dbReference type="Proteomes" id="UP000070700"/>
    </source>
</evidence>
<evidence type="ECO:0000313" key="13">
    <source>
        <dbReference type="EMBL" id="KUJ24459.1"/>
    </source>
</evidence>
<feature type="region of interest" description="Disordered" evidence="11">
    <location>
        <begin position="260"/>
        <end position="370"/>
    </location>
</feature>
<evidence type="ECO:0000256" key="10">
    <source>
        <dbReference type="ARBA" id="ARBA00023170"/>
    </source>
</evidence>
<dbReference type="GeneID" id="28820106"/>
<dbReference type="OrthoDB" id="7694678at2759"/>
<dbReference type="EMBL" id="KQ947404">
    <property type="protein sequence ID" value="KUJ24459.1"/>
    <property type="molecule type" value="Genomic_DNA"/>
</dbReference>
<keyword evidence="6" id="KW-0931">ER-Golgi transport</keyword>
<dbReference type="PANTHER" id="PTHR10585">
    <property type="entry name" value="ER LUMEN PROTEIN RETAINING RECEPTOR"/>
    <property type="match status" value="1"/>
</dbReference>
<dbReference type="AlphaFoldDB" id="A0A194XWQ5"/>
<evidence type="ECO:0000256" key="6">
    <source>
        <dbReference type="ARBA" id="ARBA00022892"/>
    </source>
</evidence>
<keyword evidence="7" id="KW-0653">Protein transport</keyword>
<dbReference type="PRINTS" id="PR00660">
    <property type="entry name" value="ERLUMENR"/>
</dbReference>
<evidence type="ECO:0000256" key="5">
    <source>
        <dbReference type="ARBA" id="ARBA00022824"/>
    </source>
</evidence>
<dbReference type="RefSeq" id="XP_018078814.1">
    <property type="nucleotide sequence ID" value="XM_018210380.1"/>
</dbReference>
<evidence type="ECO:0000256" key="8">
    <source>
        <dbReference type="ARBA" id="ARBA00022989"/>
    </source>
</evidence>
<organism evidence="13 14">
    <name type="scientific">Mollisia scopiformis</name>
    <name type="common">Conifer needle endophyte fungus</name>
    <name type="synonym">Phialocephala scopiformis</name>
    <dbReference type="NCBI Taxonomy" id="149040"/>
    <lineage>
        <taxon>Eukaryota</taxon>
        <taxon>Fungi</taxon>
        <taxon>Dikarya</taxon>
        <taxon>Ascomycota</taxon>
        <taxon>Pezizomycotina</taxon>
        <taxon>Leotiomycetes</taxon>
        <taxon>Helotiales</taxon>
        <taxon>Mollisiaceae</taxon>
        <taxon>Mollisia</taxon>
    </lineage>
</organism>
<evidence type="ECO:0000256" key="4">
    <source>
        <dbReference type="ARBA" id="ARBA00022692"/>
    </source>
</evidence>
<keyword evidence="8 12" id="KW-1133">Transmembrane helix</keyword>
<feature type="transmembrane region" description="Helical" evidence="12">
    <location>
        <begin position="109"/>
        <end position="128"/>
    </location>
</feature>
<keyword evidence="10 13" id="KW-0675">Receptor</keyword>
<sequence>MYVYLQILGIIENADVDQIFRILGDVSHTLSKCILIFAIHRNHSTEGVSLITQALYCLVFISRYLDLFMFNTLWNTILKIFYILSSLYILFLMLRVYARTRERETAWKLGALCLVGSAIGAPICMMIFRRKAYWGFMELLWTFSIILESTCILPQLLLLRQTTVPTVIDSYYLLTLGSYRAFYILNWIWREFDITDRKPDPVSIIFGVLQTAFYIDFAWVYYSRQRVKLRNGGIVDQDDMRNGWLLRTVFGHKAIVPHAEEDEESAPALGDEEDERPNPIRNGGSKWGARGISVSADDGVLAGERERQNQFPGQESGVVNAEDHLDPDAKMRDPDELAKILDDEDDDDDEGVLPGGEGSAAGSGNVWGER</sequence>
<reference evidence="13 14" key="1">
    <citation type="submission" date="2015-10" db="EMBL/GenBank/DDBJ databases">
        <title>Full genome of DAOMC 229536 Phialocephala scopiformis, a fungal endophyte of spruce producing the potent anti-insectan compound rugulosin.</title>
        <authorList>
            <consortium name="DOE Joint Genome Institute"/>
            <person name="Walker A.K."/>
            <person name="Frasz S.L."/>
            <person name="Seifert K.A."/>
            <person name="Miller J.D."/>
            <person name="Mondo S.J."/>
            <person name="Labutti K."/>
            <person name="Lipzen A."/>
            <person name="Dockter R."/>
            <person name="Kennedy M."/>
            <person name="Grigoriev I.V."/>
            <person name="Spatafora J.W."/>
        </authorList>
    </citation>
    <scope>NUCLEOTIDE SEQUENCE [LARGE SCALE GENOMIC DNA]</scope>
    <source>
        <strain evidence="13 14">CBS 120377</strain>
    </source>
</reference>
<evidence type="ECO:0000256" key="12">
    <source>
        <dbReference type="SAM" id="Phobius"/>
    </source>
</evidence>
<dbReference type="STRING" id="149040.A0A194XWQ5"/>
<evidence type="ECO:0000256" key="7">
    <source>
        <dbReference type="ARBA" id="ARBA00022927"/>
    </source>
</evidence>
<dbReference type="Pfam" id="PF00810">
    <property type="entry name" value="ER_lumen_recept"/>
    <property type="match status" value="1"/>
</dbReference>
<keyword evidence="5" id="KW-0256">Endoplasmic reticulum</keyword>
<feature type="compositionally biased region" description="Acidic residues" evidence="11">
    <location>
        <begin position="260"/>
        <end position="275"/>
    </location>
</feature>
<evidence type="ECO:0000256" key="2">
    <source>
        <dbReference type="ARBA" id="ARBA00010120"/>
    </source>
</evidence>
<keyword evidence="4 12" id="KW-0812">Transmembrane</keyword>